<dbReference type="Proteomes" id="UP001597273">
    <property type="component" value="Unassembled WGS sequence"/>
</dbReference>
<evidence type="ECO:0000313" key="5">
    <source>
        <dbReference type="Proteomes" id="UP001597273"/>
    </source>
</evidence>
<dbReference type="Pfam" id="PF14534">
    <property type="entry name" value="DUF4440"/>
    <property type="match status" value="1"/>
</dbReference>
<feature type="chain" id="PRO_5045693977" evidence="2">
    <location>
        <begin position="21"/>
        <end position="186"/>
    </location>
</feature>
<gene>
    <name evidence="4" type="ORF">ACFSDB_04690</name>
</gene>
<dbReference type="InterPro" id="IPR027843">
    <property type="entry name" value="DUF4440"/>
</dbReference>
<evidence type="ECO:0000259" key="3">
    <source>
        <dbReference type="Pfam" id="PF14534"/>
    </source>
</evidence>
<dbReference type="InterPro" id="IPR032710">
    <property type="entry name" value="NTF2-like_dom_sf"/>
</dbReference>
<dbReference type="EMBL" id="JBHUFW010000004">
    <property type="protein sequence ID" value="MFD1862213.1"/>
    <property type="molecule type" value="Genomic_DNA"/>
</dbReference>
<feature type="domain" description="DUF4440" evidence="3">
    <location>
        <begin position="74"/>
        <end position="177"/>
    </location>
</feature>
<reference evidence="5" key="1">
    <citation type="journal article" date="2019" name="Int. J. Syst. Evol. Microbiol.">
        <title>The Global Catalogue of Microorganisms (GCM) 10K type strain sequencing project: providing services to taxonomists for standard genome sequencing and annotation.</title>
        <authorList>
            <consortium name="The Broad Institute Genomics Platform"/>
            <consortium name="The Broad Institute Genome Sequencing Center for Infectious Disease"/>
            <person name="Wu L."/>
            <person name="Ma J."/>
        </authorList>
    </citation>
    <scope>NUCLEOTIDE SEQUENCE [LARGE SCALE GENOMIC DNA]</scope>
    <source>
        <strain evidence="5">CGMCC 1.15475</strain>
    </source>
</reference>
<dbReference type="SUPFAM" id="SSF54427">
    <property type="entry name" value="NTF2-like"/>
    <property type="match status" value="1"/>
</dbReference>
<feature type="region of interest" description="Disordered" evidence="1">
    <location>
        <begin position="22"/>
        <end position="42"/>
    </location>
</feature>
<dbReference type="PROSITE" id="PS51257">
    <property type="entry name" value="PROKAR_LIPOPROTEIN"/>
    <property type="match status" value="1"/>
</dbReference>
<proteinExistence type="predicted"/>
<sequence length="186" mass="20242">MKKIWIAAALALALAGCSSAEEPEQNSNTAEDGNASAGNNAIEHGIGDEEVGFTLDDEGNAQAAEVPEAEKAALLAAYQEYIEAFNAEDLERYMAVIAENPEGFDREEDKKALADAFATYDSTYETSDETVVKYEEERAEVYARIDVTMKDPNSDKSSSQSGRQVVVFAKEQGDWKVSALHFIGNQ</sequence>
<evidence type="ECO:0000256" key="1">
    <source>
        <dbReference type="SAM" id="MobiDB-lite"/>
    </source>
</evidence>
<keyword evidence="2" id="KW-0732">Signal</keyword>
<dbReference type="Gene3D" id="3.10.450.50">
    <property type="match status" value="1"/>
</dbReference>
<feature type="compositionally biased region" description="Polar residues" evidence="1">
    <location>
        <begin position="25"/>
        <end position="39"/>
    </location>
</feature>
<name>A0ABW4QFE1_9BACL</name>
<protein>
    <submittedName>
        <fullName evidence="4">YybH family protein</fullName>
    </submittedName>
</protein>
<evidence type="ECO:0000313" key="4">
    <source>
        <dbReference type="EMBL" id="MFD1862213.1"/>
    </source>
</evidence>
<comment type="caution">
    <text evidence="4">The sequence shown here is derived from an EMBL/GenBank/DDBJ whole genome shotgun (WGS) entry which is preliminary data.</text>
</comment>
<dbReference type="RefSeq" id="WP_204890744.1">
    <property type="nucleotide sequence ID" value="NZ_JBHUFW010000004.1"/>
</dbReference>
<keyword evidence="5" id="KW-1185">Reference proteome</keyword>
<evidence type="ECO:0000256" key="2">
    <source>
        <dbReference type="SAM" id="SignalP"/>
    </source>
</evidence>
<accession>A0ABW4QFE1</accession>
<organism evidence="4 5">
    <name type="scientific">Planococcus chinensis</name>
    <dbReference type="NCBI Taxonomy" id="272917"/>
    <lineage>
        <taxon>Bacteria</taxon>
        <taxon>Bacillati</taxon>
        <taxon>Bacillota</taxon>
        <taxon>Bacilli</taxon>
        <taxon>Bacillales</taxon>
        <taxon>Caryophanaceae</taxon>
        <taxon>Planococcus</taxon>
    </lineage>
</organism>
<feature type="signal peptide" evidence="2">
    <location>
        <begin position="1"/>
        <end position="20"/>
    </location>
</feature>